<protein>
    <recommendedName>
        <fullName evidence="3">F-box domain-containing protein</fullName>
    </recommendedName>
</protein>
<dbReference type="InterPro" id="IPR032675">
    <property type="entry name" value="LRR_dom_sf"/>
</dbReference>
<evidence type="ECO:0000313" key="2">
    <source>
        <dbReference type="Proteomes" id="UP000629468"/>
    </source>
</evidence>
<reference evidence="1 2" key="1">
    <citation type="journal article" name="Sci. Rep.">
        <title>Telomere-to-telomere assembled and centromere annotated genomes of the two main subspecies of the button mushroom Agaricus bisporus reveal especially polymorphic chromosome ends.</title>
        <authorList>
            <person name="Sonnenberg A.S.M."/>
            <person name="Sedaghat-Telgerd N."/>
            <person name="Lavrijssen B."/>
            <person name="Ohm R.A."/>
            <person name="Hendrickx P.M."/>
            <person name="Scholtmeijer K."/>
            <person name="Baars J.J.P."/>
            <person name="van Peer A."/>
        </authorList>
    </citation>
    <scope>NUCLEOTIDE SEQUENCE [LARGE SCALE GENOMIC DNA]</scope>
    <source>
        <strain evidence="1 2">H119_p4</strain>
    </source>
</reference>
<comment type="caution">
    <text evidence="1">The sequence shown here is derived from an EMBL/GenBank/DDBJ whole genome shotgun (WGS) entry which is preliminary data.</text>
</comment>
<dbReference type="Proteomes" id="UP000629468">
    <property type="component" value="Unassembled WGS sequence"/>
</dbReference>
<name>A0A8H7F9E5_AGABI</name>
<accession>A0A8H7F9E5</accession>
<evidence type="ECO:0008006" key="3">
    <source>
        <dbReference type="Google" id="ProtNLM"/>
    </source>
</evidence>
<dbReference type="AlphaFoldDB" id="A0A8H7F9E5"/>
<organism evidence="1 2">
    <name type="scientific">Agaricus bisporus var. burnettii</name>
    <dbReference type="NCBI Taxonomy" id="192524"/>
    <lineage>
        <taxon>Eukaryota</taxon>
        <taxon>Fungi</taxon>
        <taxon>Dikarya</taxon>
        <taxon>Basidiomycota</taxon>
        <taxon>Agaricomycotina</taxon>
        <taxon>Agaricomycetes</taxon>
        <taxon>Agaricomycetidae</taxon>
        <taxon>Agaricales</taxon>
        <taxon>Agaricineae</taxon>
        <taxon>Agaricaceae</taxon>
        <taxon>Agaricus</taxon>
    </lineage>
</organism>
<dbReference type="SUPFAM" id="SSF52047">
    <property type="entry name" value="RNI-like"/>
    <property type="match status" value="1"/>
</dbReference>
<gene>
    <name evidence="1" type="ORF">Agabi119p4_2564</name>
</gene>
<evidence type="ECO:0000313" key="1">
    <source>
        <dbReference type="EMBL" id="KAF7783188.1"/>
    </source>
</evidence>
<sequence length="456" mass="51622">MTCPYCLQPKPRTSSAFTQEKDIDTEIERVEDLISRLITERSKLHEKNEMQSPIYSLPAEILALIFKFACPPVDFWGRYGLDRCLDPPEVTYPHTIGVLSAVSTRWHSAVSSMPSLWVSYIADSRDPRLMQMVFARSGNLPVSASFSLRPASYLEQSAIINSIVREHITARIRMLHVRGATRNWLEQHIPRFIHLESLCLEDTWFEIELLSVNSSCTRLALNRITCRVSLAWSKIRVFHLIDIPIDVSLEMLEKCTNLIEFRLKDPAAPGVEGVQLPSSPFILSYLELFEWPVCFNSVEGCAMLQYARMPALQTLIWNCEGAFNGPSDALLESFFDHFSSTLATLQIEGAKIRSGLSMLFHFLTLSGVKHLVFEECSELFIDDVFSKLASEICMSENREMLVLPKLQSIYINDIDGHLDQGKIFANLPTPLLVAIGFIAGEFISIRSHGRRCVLDA</sequence>
<dbReference type="EMBL" id="JABXXO010000003">
    <property type="protein sequence ID" value="KAF7783188.1"/>
    <property type="molecule type" value="Genomic_DNA"/>
</dbReference>
<proteinExistence type="predicted"/>
<dbReference type="Gene3D" id="3.80.10.10">
    <property type="entry name" value="Ribonuclease Inhibitor"/>
    <property type="match status" value="1"/>
</dbReference>